<proteinExistence type="predicted"/>
<evidence type="ECO:0000313" key="2">
    <source>
        <dbReference type="WBParaSite" id="PS1159_v2.g1623.t2"/>
    </source>
</evidence>
<dbReference type="Proteomes" id="UP000887580">
    <property type="component" value="Unplaced"/>
</dbReference>
<dbReference type="WBParaSite" id="PS1159_v2.g1623.t2">
    <property type="protein sequence ID" value="PS1159_v2.g1623.t2"/>
    <property type="gene ID" value="PS1159_v2.g1623"/>
</dbReference>
<reference evidence="2" key="1">
    <citation type="submission" date="2022-11" db="UniProtKB">
        <authorList>
            <consortium name="WormBaseParasite"/>
        </authorList>
    </citation>
    <scope>IDENTIFICATION</scope>
</reference>
<protein>
    <submittedName>
        <fullName evidence="2">IRG-type G domain-containing protein</fullName>
    </submittedName>
</protein>
<evidence type="ECO:0000313" key="1">
    <source>
        <dbReference type="Proteomes" id="UP000887580"/>
    </source>
</evidence>
<organism evidence="1 2">
    <name type="scientific">Panagrolaimus sp. PS1159</name>
    <dbReference type="NCBI Taxonomy" id="55785"/>
    <lineage>
        <taxon>Eukaryota</taxon>
        <taxon>Metazoa</taxon>
        <taxon>Ecdysozoa</taxon>
        <taxon>Nematoda</taxon>
        <taxon>Chromadorea</taxon>
        <taxon>Rhabditida</taxon>
        <taxon>Tylenchina</taxon>
        <taxon>Panagrolaimomorpha</taxon>
        <taxon>Panagrolaimoidea</taxon>
        <taxon>Panagrolaimidae</taxon>
        <taxon>Panagrolaimus</taxon>
    </lineage>
</organism>
<name>A0AC35FD10_9BILA</name>
<sequence>MGQNLGVLLNHPLTGLAINLGSIWLQNLSSPKDKVIGEQLLLQTLKNSAINFNTDDLKTIMPSQGGYIDKMNELQDTIAALEKALDRKSQESFKKVKREFDSQLKKNFKIETYFMGSPSRGVKIPGQYKTSAMSAAAENGIDRENYFNFAFVGHTNNGKSSLINAIFGLNKNDEGAAPVDILECTHDIKYYIHASMPNVRFYDIPGAGTMTHRSENYYEDKALCGFDCLIVLVQQALGQEDIAFAQAALRYDQKVVFVRSKCDVDFHLRHESGNILRHIPSPEEVHQHLENLRHHFNLELERHAPELSSIECFFVSANSLRAIMRFEPVDMLFEEKQFLEYLYQQSKSARGMY</sequence>
<accession>A0AC35FD10</accession>